<evidence type="ECO:0000256" key="4">
    <source>
        <dbReference type="ARBA" id="ARBA00023136"/>
    </source>
</evidence>
<dbReference type="RefSeq" id="XP_022255904.1">
    <property type="nucleotide sequence ID" value="XM_022400196.1"/>
</dbReference>
<evidence type="ECO:0000313" key="9">
    <source>
        <dbReference type="RefSeq" id="XP_013787640.1"/>
    </source>
</evidence>
<keyword evidence="8" id="KW-1185">Reference proteome</keyword>
<dbReference type="Proteomes" id="UP000694941">
    <property type="component" value="Unplaced"/>
</dbReference>
<proteinExistence type="predicted"/>
<sequence length="186" mass="20745">MATDFSATHTSTTVTSSTTKVSPIIRFDKSYIRTVPGILKVVQVVINLIGFICAQVALCSLCSESNWFSFVSMTAFWVTLILLIFYLFHVIEKTHIIPWLLVELVYCGVWTIFYLIAALVVSVNGRYDNAWAAAGFFGFVAMLLYGTDTFLKYKAWRTGEIAQGERTVTVTTSQTTSPTSPTYPAY</sequence>
<keyword evidence="4 5" id="KW-0472">Membrane</keyword>
<protein>
    <submittedName>
        <fullName evidence="9 10">MARVEL domain-containing protein 1-like</fullName>
    </submittedName>
</protein>
<dbReference type="InterPro" id="IPR050578">
    <property type="entry name" value="MARVEL-CKLF_proteins"/>
</dbReference>
<feature type="transmembrane region" description="Helical" evidence="6">
    <location>
        <begin position="100"/>
        <end position="123"/>
    </location>
</feature>
<evidence type="ECO:0000313" key="11">
    <source>
        <dbReference type="RefSeq" id="XP_022255904.1"/>
    </source>
</evidence>
<dbReference type="PANTHER" id="PTHR22776">
    <property type="entry name" value="MARVEL-CONTAINING POTENTIAL LIPID RAFT-ASSOCIATED PROTEIN"/>
    <property type="match status" value="1"/>
</dbReference>
<dbReference type="RefSeq" id="XP_013787640.1">
    <property type="nucleotide sequence ID" value="XM_013932186.2"/>
</dbReference>
<dbReference type="InterPro" id="IPR008253">
    <property type="entry name" value="Marvel"/>
</dbReference>
<keyword evidence="3 6" id="KW-1133">Transmembrane helix</keyword>
<dbReference type="PROSITE" id="PS51225">
    <property type="entry name" value="MARVEL"/>
    <property type="match status" value="1"/>
</dbReference>
<dbReference type="GeneID" id="106471580"/>
<evidence type="ECO:0000256" key="5">
    <source>
        <dbReference type="PROSITE-ProRule" id="PRU00581"/>
    </source>
</evidence>
<organism evidence="8 9">
    <name type="scientific">Limulus polyphemus</name>
    <name type="common">Atlantic horseshoe crab</name>
    <dbReference type="NCBI Taxonomy" id="6850"/>
    <lineage>
        <taxon>Eukaryota</taxon>
        <taxon>Metazoa</taxon>
        <taxon>Ecdysozoa</taxon>
        <taxon>Arthropoda</taxon>
        <taxon>Chelicerata</taxon>
        <taxon>Merostomata</taxon>
        <taxon>Xiphosura</taxon>
        <taxon>Limulidae</taxon>
        <taxon>Limulus</taxon>
    </lineage>
</organism>
<keyword evidence="2 5" id="KW-0812">Transmembrane</keyword>
<feature type="transmembrane region" description="Helical" evidence="6">
    <location>
        <begin position="38"/>
        <end position="58"/>
    </location>
</feature>
<reference evidence="9 10" key="1">
    <citation type="submission" date="2025-05" db="UniProtKB">
        <authorList>
            <consortium name="RefSeq"/>
        </authorList>
    </citation>
    <scope>IDENTIFICATION</scope>
    <source>
        <tissue evidence="9 10">Muscle</tissue>
    </source>
</reference>
<evidence type="ECO:0000256" key="6">
    <source>
        <dbReference type="SAM" id="Phobius"/>
    </source>
</evidence>
<comment type="subcellular location">
    <subcellularLocation>
        <location evidence="1">Membrane</location>
        <topology evidence="1">Multi-pass membrane protein</topology>
    </subcellularLocation>
</comment>
<dbReference type="Pfam" id="PF01284">
    <property type="entry name" value="MARVEL"/>
    <property type="match status" value="1"/>
</dbReference>
<dbReference type="PANTHER" id="PTHR22776:SF49">
    <property type="entry name" value="MARVEL DOMAIN-CONTAINING PROTEIN"/>
    <property type="match status" value="1"/>
</dbReference>
<feature type="transmembrane region" description="Helical" evidence="6">
    <location>
        <begin position="129"/>
        <end position="147"/>
    </location>
</feature>
<evidence type="ECO:0000313" key="8">
    <source>
        <dbReference type="Proteomes" id="UP000694941"/>
    </source>
</evidence>
<dbReference type="RefSeq" id="XP_022255903.1">
    <property type="nucleotide sequence ID" value="XM_022400195.1"/>
</dbReference>
<evidence type="ECO:0000256" key="1">
    <source>
        <dbReference type="ARBA" id="ARBA00004141"/>
    </source>
</evidence>
<evidence type="ECO:0000256" key="3">
    <source>
        <dbReference type="ARBA" id="ARBA00022989"/>
    </source>
</evidence>
<evidence type="ECO:0000313" key="10">
    <source>
        <dbReference type="RefSeq" id="XP_022255903.1"/>
    </source>
</evidence>
<name>A0ABM1BS71_LIMPO</name>
<evidence type="ECO:0000256" key="2">
    <source>
        <dbReference type="ARBA" id="ARBA00022692"/>
    </source>
</evidence>
<gene>
    <name evidence="9 10 11" type="primary">LOC106471580</name>
</gene>
<feature type="transmembrane region" description="Helical" evidence="6">
    <location>
        <begin position="70"/>
        <end position="88"/>
    </location>
</feature>
<feature type="domain" description="MARVEL" evidence="7">
    <location>
        <begin position="31"/>
        <end position="157"/>
    </location>
</feature>
<accession>A0ABM1BS71</accession>
<evidence type="ECO:0000259" key="7">
    <source>
        <dbReference type="PROSITE" id="PS51225"/>
    </source>
</evidence>